<accession>A0A4Y6UCN3</accession>
<gene>
    <name evidence="1" type="ORF">E3E12_08065</name>
</gene>
<sequence>MGKRKTALSASGERTTKTERALKALGASSLQEEAAGWFLRAWAWSQDGYRDPLPATATPRLVRMADGSAEYVRADDIILNLDRAQTWRTLRGFATTKGREAWDVMTMLLVRQWNFTAIGQHYRPELQQRMARNVGKLLCQNALTLLAAWRGEVARQRAARPKASHVGAQLRQGVHPALYAKPHRHSNVAYS</sequence>
<organism evidence="1 2">
    <name type="scientific">Formicincola oecophyllae</name>
    <dbReference type="NCBI Taxonomy" id="2558361"/>
    <lineage>
        <taxon>Bacteria</taxon>
        <taxon>Pseudomonadati</taxon>
        <taxon>Pseudomonadota</taxon>
        <taxon>Alphaproteobacteria</taxon>
        <taxon>Acetobacterales</taxon>
        <taxon>Acetobacteraceae</taxon>
        <taxon>Formicincola</taxon>
    </lineage>
</organism>
<proteinExistence type="predicted"/>
<keyword evidence="2" id="KW-1185">Reference proteome</keyword>
<evidence type="ECO:0000313" key="2">
    <source>
        <dbReference type="Proteomes" id="UP000318709"/>
    </source>
</evidence>
<dbReference type="Proteomes" id="UP000318709">
    <property type="component" value="Chromosome"/>
</dbReference>
<protein>
    <submittedName>
        <fullName evidence="1">Uncharacterized protein</fullName>
    </submittedName>
</protein>
<evidence type="ECO:0000313" key="1">
    <source>
        <dbReference type="EMBL" id="QDH14151.1"/>
    </source>
</evidence>
<dbReference type="EMBL" id="CP038231">
    <property type="protein sequence ID" value="QDH14151.1"/>
    <property type="molecule type" value="Genomic_DNA"/>
</dbReference>
<reference evidence="1 2" key="1">
    <citation type="submission" date="2019-03" db="EMBL/GenBank/DDBJ databases">
        <title>The complete genome sequence of Swingsia_sp. F3b2 LMG30590(T).</title>
        <authorList>
            <person name="Chua K.-O."/>
            <person name="Chan K.-G."/>
            <person name="See-Too W.-S."/>
        </authorList>
    </citation>
    <scope>NUCLEOTIDE SEQUENCE [LARGE SCALE GENOMIC DNA]</scope>
    <source>
        <strain evidence="1 2">F3b2</strain>
    </source>
</reference>
<dbReference type="RefSeq" id="WP_141443855.1">
    <property type="nucleotide sequence ID" value="NZ_CP038231.1"/>
</dbReference>
<name>A0A4Y6UCN3_9PROT</name>
<dbReference type="AlphaFoldDB" id="A0A4Y6UCN3"/>
<dbReference type="KEGG" id="swf:E3E12_08065"/>